<evidence type="ECO:0000256" key="3">
    <source>
        <dbReference type="ARBA" id="ARBA00022723"/>
    </source>
</evidence>
<evidence type="ECO:0000256" key="2">
    <source>
        <dbReference type="ARBA" id="ARBA00022617"/>
    </source>
</evidence>
<proteinExistence type="predicted"/>
<evidence type="ECO:0000256" key="1">
    <source>
        <dbReference type="ARBA" id="ARBA00022485"/>
    </source>
</evidence>
<dbReference type="Gene3D" id="3.90.480.10">
    <property type="entry name" value="Sulfite Reductase Hemoprotein,Domain 2"/>
    <property type="match status" value="1"/>
</dbReference>
<dbReference type="PRINTS" id="PR00397">
    <property type="entry name" value="SIROHAEM"/>
</dbReference>
<dbReference type="PANTHER" id="PTHR32439">
    <property type="entry name" value="FERREDOXIN--NITRITE REDUCTASE, CHLOROPLASTIC"/>
    <property type="match status" value="1"/>
</dbReference>
<evidence type="ECO:0000259" key="9">
    <source>
        <dbReference type="Pfam" id="PF05168"/>
    </source>
</evidence>
<evidence type="ECO:0000259" key="8">
    <source>
        <dbReference type="Pfam" id="PF03460"/>
    </source>
</evidence>
<dbReference type="Pfam" id="PF05168">
    <property type="entry name" value="HEPN"/>
    <property type="match status" value="1"/>
</dbReference>
<keyword evidence="5" id="KW-0408">Iron</keyword>
<dbReference type="InterPro" id="IPR007842">
    <property type="entry name" value="HEPN_dom"/>
</dbReference>
<feature type="domain" description="Nitrite/sulphite reductase 4Fe-4S" evidence="7">
    <location>
        <begin position="393"/>
        <end position="519"/>
    </location>
</feature>
<keyword evidence="4" id="KW-0560">Oxidoreductase</keyword>
<dbReference type="EMBL" id="JAFLND010000003">
    <property type="protein sequence ID" value="MBO0331517.1"/>
    <property type="molecule type" value="Genomic_DNA"/>
</dbReference>
<keyword evidence="6" id="KW-0411">Iron-sulfur</keyword>
<accession>A0ABS3EZG8</accession>
<dbReference type="Proteomes" id="UP000664163">
    <property type="component" value="Unassembled WGS sequence"/>
</dbReference>
<dbReference type="PANTHER" id="PTHR32439:SF9">
    <property type="entry name" value="BLR3264 PROTEIN"/>
    <property type="match status" value="1"/>
</dbReference>
<evidence type="ECO:0000256" key="4">
    <source>
        <dbReference type="ARBA" id="ARBA00023002"/>
    </source>
</evidence>
<dbReference type="InterPro" id="IPR036136">
    <property type="entry name" value="Nit/Sulf_reduc_fer-like_dom_sf"/>
</dbReference>
<reference evidence="10 11" key="1">
    <citation type="submission" date="2021-03" db="EMBL/GenBank/DDBJ databases">
        <title>Muricauda sp. CAU 1631 isolated from Incheon.</title>
        <authorList>
            <person name="Kim W."/>
        </authorList>
    </citation>
    <scope>NUCLEOTIDE SEQUENCE [LARGE SCALE GENOMIC DNA]</scope>
    <source>
        <strain evidence="10 11">CAU 1631</strain>
    </source>
</reference>
<keyword evidence="1" id="KW-0004">4Fe-4S</keyword>
<evidence type="ECO:0000313" key="10">
    <source>
        <dbReference type="EMBL" id="MBO0331517.1"/>
    </source>
</evidence>
<comment type="caution">
    <text evidence="10">The sequence shown here is derived from an EMBL/GenBank/DDBJ whole genome shotgun (WGS) entry which is preliminary data.</text>
</comment>
<sequence length="696" mass="78647">MQSFRTEIENPVVEKDIIELEKKIRQFKGGNIEEEKFRSLRLARGVYGQRQQGVQMIRIKLPYGKVTSNQLLRIADVSDEYSRGRLHITTRQDIQIHYVDLERTPELWAQLEKDEVTLREACGNTVRNVTASETAGIDVDEPFDVSPYAQAVFEYFLRNPIGQEMGRKFKVSFSASDADTGLSYMHDLGFIAKEKNGERGFKVMLAGGLGSQPRHADELYSFLPTDKIIPLMERVIRVFDRYGERKSRAKARMKFLLKDIGLDGFKQLLEEEQTAVPHQTYPINFEDYPKVKVAEVEIPEISIEDQEAFSHWKSTNLVPQKQEGYVAIGIKVLLGDFYTDKARELAKLVQDYAAGEIRLSLRQNILIPYVKEKLVPFFYKELKKLGFAEAGYNKALDITACPGTDTCNLGIASSTGIADELERVIKAEYPQYINNPDVVIKISGCMNACGQHNMAHIGFQGMSVRTKDKLVAPALQVLLGGGNYGDGRARFADKVAKIPSKRGPQALRLILDDFEANGNGASFTDYYEEKGQHYFYDFLKPLTDVDNLTQDDFIDWGNEEKYKKEIGIGECAGVIVDLVATLFFESQEKIENAEEAIKEGKWAASIYYSYQSIVNSAKALLTAEKVKTNTHASIIKDFDKLYVEEGKIAFEGGFGEVALQLNKNEPSEAFAKSYLKDAKTVLERLETFRKLELEHA</sequence>
<dbReference type="InterPro" id="IPR045854">
    <property type="entry name" value="NO2/SO3_Rdtase_4Fe4S_sf"/>
</dbReference>
<dbReference type="SUPFAM" id="SSF56014">
    <property type="entry name" value="Nitrite and sulphite reductase 4Fe-4S domain-like"/>
    <property type="match status" value="2"/>
</dbReference>
<evidence type="ECO:0000256" key="6">
    <source>
        <dbReference type="ARBA" id="ARBA00023014"/>
    </source>
</evidence>
<dbReference type="InterPro" id="IPR051329">
    <property type="entry name" value="NIR_SIR_4Fe-4S"/>
</dbReference>
<dbReference type="Gene3D" id="1.20.120.330">
    <property type="entry name" value="Nucleotidyltransferases domain 2"/>
    <property type="match status" value="1"/>
</dbReference>
<evidence type="ECO:0000313" key="11">
    <source>
        <dbReference type="Proteomes" id="UP000664163"/>
    </source>
</evidence>
<feature type="domain" description="Nitrite/sulphite reductase 4Fe-4S" evidence="7">
    <location>
        <begin position="122"/>
        <end position="272"/>
    </location>
</feature>
<keyword evidence="2" id="KW-0349">Heme</keyword>
<dbReference type="Pfam" id="PF03460">
    <property type="entry name" value="NIR_SIR_ferr"/>
    <property type="match status" value="2"/>
</dbReference>
<protein>
    <submittedName>
        <fullName evidence="10">HEPN domain-containing protein</fullName>
    </submittedName>
</protein>
<dbReference type="Gene3D" id="3.30.413.10">
    <property type="entry name" value="Sulfite Reductase Hemoprotein, domain 1"/>
    <property type="match status" value="2"/>
</dbReference>
<keyword evidence="11" id="KW-1185">Reference proteome</keyword>
<dbReference type="SUPFAM" id="SSF55124">
    <property type="entry name" value="Nitrite/Sulfite reductase N-terminal domain-like"/>
    <property type="match status" value="2"/>
</dbReference>
<dbReference type="InterPro" id="IPR005117">
    <property type="entry name" value="NiRdtase/SiRdtase_haem-b_fer"/>
</dbReference>
<gene>
    <name evidence="10" type="ORF">J0X13_13220</name>
</gene>
<evidence type="ECO:0000259" key="7">
    <source>
        <dbReference type="Pfam" id="PF01077"/>
    </source>
</evidence>
<dbReference type="Pfam" id="PF01077">
    <property type="entry name" value="NIR_SIR"/>
    <property type="match status" value="2"/>
</dbReference>
<keyword evidence="3" id="KW-0479">Metal-binding</keyword>
<feature type="domain" description="Nitrite/Sulfite reductase ferredoxin-like" evidence="8">
    <location>
        <begin position="47"/>
        <end position="113"/>
    </location>
</feature>
<feature type="domain" description="Nitrite/Sulfite reductase ferredoxin-like" evidence="8">
    <location>
        <begin position="319"/>
        <end position="384"/>
    </location>
</feature>
<dbReference type="RefSeq" id="WP_207071869.1">
    <property type="nucleotide sequence ID" value="NZ_JAFLND010000003.1"/>
</dbReference>
<evidence type="ECO:0000256" key="5">
    <source>
        <dbReference type="ARBA" id="ARBA00023004"/>
    </source>
</evidence>
<feature type="domain" description="HEPN" evidence="9">
    <location>
        <begin position="583"/>
        <end position="647"/>
    </location>
</feature>
<dbReference type="InterPro" id="IPR006067">
    <property type="entry name" value="NO2/SO3_Rdtase_4Fe4S_dom"/>
</dbReference>
<organism evidence="10 11">
    <name type="scientific">[Muricauda] lutisoli</name>
    <dbReference type="NCBI Taxonomy" id="2816035"/>
    <lineage>
        <taxon>Bacteria</taxon>
        <taxon>Pseudomonadati</taxon>
        <taxon>Bacteroidota</taxon>
        <taxon>Flavobacteriia</taxon>
        <taxon>Flavobacteriales</taxon>
        <taxon>Flavobacteriaceae</taxon>
        <taxon>Allomuricauda</taxon>
    </lineage>
</organism>
<dbReference type="InterPro" id="IPR006066">
    <property type="entry name" value="NO2/SO3_Rdtase_FeS/sirohaem_BS"/>
</dbReference>
<name>A0ABS3EZG8_9FLAO</name>